<dbReference type="HAMAP" id="MF_00956">
    <property type="entry name" value="GDP_fucose_synth"/>
    <property type="match status" value="1"/>
</dbReference>
<proteinExistence type="inferred from homology"/>
<feature type="binding site" evidence="9">
    <location>
        <begin position="108"/>
        <end position="111"/>
    </location>
    <ligand>
        <name>NADP(+)</name>
        <dbReference type="ChEBI" id="CHEBI:58349"/>
    </ligand>
</feature>
<dbReference type="InterPro" id="IPR001509">
    <property type="entry name" value="Epimerase_deHydtase"/>
</dbReference>
<dbReference type="UniPathway" id="UPA00128">
    <property type="reaction ID" value="UER00191"/>
</dbReference>
<dbReference type="AlphaFoldDB" id="A0A450TY17"/>
<sequence>MTYELLGKKIWITGHRGMVGSALMRRLEREDCEILTADRRILDLTRQSEVEEWVSINRPRIILLAAAKVGGIHANDTYPANFIYDNLVIEANIINAAWRFNTEKLLFLGSSCIYPREAAQPMEENALLSGPLEPTNEWYAVAKIAGIKMCQAYRRQYGRDFVSVMPTNLFGPGDNFHPEDSHVPAALLDRFHKAKIAGLDEVTIWGSGTPRREFLHVDELADACIFILRHYSEENVINVGVGEDISIGEFARLISDITGFNGRIVFDTTRPDGTPRKLLDVSRLTKMGWKTKISLKQGLESYYEWYLDNIDTLRM</sequence>
<keyword evidence="4 9" id="KW-0521">NADP</keyword>
<feature type="binding site" evidence="9">
    <location>
        <position position="272"/>
    </location>
    <ligand>
        <name>substrate</name>
    </ligand>
</feature>
<dbReference type="Pfam" id="PF01370">
    <property type="entry name" value="Epimerase"/>
    <property type="match status" value="1"/>
</dbReference>
<evidence type="ECO:0000256" key="2">
    <source>
        <dbReference type="ARBA" id="ARBA00005959"/>
    </source>
</evidence>
<keyword evidence="5 9" id="KW-0560">Oxidoreductase</keyword>
<evidence type="ECO:0000256" key="6">
    <source>
        <dbReference type="ARBA" id="ARBA00023235"/>
    </source>
</evidence>
<feature type="binding site" evidence="9">
    <location>
        <begin position="14"/>
        <end position="20"/>
    </location>
    <ligand>
        <name>NADP(+)</name>
        <dbReference type="ChEBI" id="CHEBI:58349"/>
    </ligand>
</feature>
<evidence type="ECO:0000256" key="4">
    <source>
        <dbReference type="ARBA" id="ARBA00022857"/>
    </source>
</evidence>
<dbReference type="CDD" id="cd05239">
    <property type="entry name" value="GDP_FS_SDR_e"/>
    <property type="match status" value="1"/>
</dbReference>
<reference evidence="11" key="1">
    <citation type="submission" date="2019-02" db="EMBL/GenBank/DDBJ databases">
        <authorList>
            <person name="Gruber-Vodicka R. H."/>
            <person name="Seah K. B. B."/>
        </authorList>
    </citation>
    <scope>NUCLEOTIDE SEQUENCE</scope>
    <source>
        <strain evidence="11">BECK_BZ131</strain>
    </source>
</reference>
<evidence type="ECO:0000313" key="11">
    <source>
        <dbReference type="EMBL" id="VFJ74412.1"/>
    </source>
</evidence>
<dbReference type="EC" id="1.1.1.271" evidence="3 9"/>
<name>A0A450TY17_9GAMM</name>
<comment type="similarity">
    <text evidence="2 9">Belongs to the NAD(P)-dependent epimerase/dehydratase family. Fucose synthase subfamily.</text>
</comment>
<dbReference type="FunFam" id="3.40.50.720:FF:000101">
    <property type="entry name" value="GDP-L-fucose synthase"/>
    <property type="match status" value="1"/>
</dbReference>
<dbReference type="InterPro" id="IPR028614">
    <property type="entry name" value="GDP_fucose/colitose_synth"/>
</dbReference>
<dbReference type="GO" id="GO:0042351">
    <property type="term" value="P:'de novo' GDP-L-fucose biosynthetic process"/>
    <property type="evidence" value="ECO:0007669"/>
    <property type="project" value="UniProtKB-UniRule"/>
</dbReference>
<evidence type="ECO:0000256" key="8">
    <source>
        <dbReference type="ARBA" id="ARBA00051935"/>
    </source>
</evidence>
<evidence type="ECO:0000256" key="9">
    <source>
        <dbReference type="HAMAP-Rule" id="MF_00956"/>
    </source>
</evidence>
<dbReference type="GO" id="GO:0016853">
    <property type="term" value="F:isomerase activity"/>
    <property type="evidence" value="ECO:0007669"/>
    <property type="project" value="UniProtKB-KW"/>
</dbReference>
<evidence type="ECO:0000259" key="10">
    <source>
        <dbReference type="Pfam" id="PF01370"/>
    </source>
</evidence>
<feature type="binding site" evidence="9">
    <location>
        <position position="212"/>
    </location>
    <ligand>
        <name>substrate</name>
    </ligand>
</feature>
<accession>A0A450TY17</accession>
<evidence type="ECO:0000256" key="3">
    <source>
        <dbReference type="ARBA" id="ARBA00012371"/>
    </source>
</evidence>
<keyword evidence="6 9" id="KW-0413">Isomerase</keyword>
<feature type="domain" description="NAD-dependent epimerase/dehydratase" evidence="10">
    <location>
        <begin position="10"/>
        <end position="240"/>
    </location>
</feature>
<keyword evidence="7 9" id="KW-0511">Multifunctional enzyme</keyword>
<comment type="catalytic activity">
    <reaction evidence="8 9">
        <text>GDP-beta-L-fucose + NADP(+) = GDP-4-dehydro-alpha-D-rhamnose + NADPH + H(+)</text>
        <dbReference type="Rhea" id="RHEA:18885"/>
        <dbReference type="ChEBI" id="CHEBI:15378"/>
        <dbReference type="ChEBI" id="CHEBI:57273"/>
        <dbReference type="ChEBI" id="CHEBI:57783"/>
        <dbReference type="ChEBI" id="CHEBI:57964"/>
        <dbReference type="ChEBI" id="CHEBI:58349"/>
        <dbReference type="EC" id="1.1.1.271"/>
    </reaction>
</comment>
<feature type="binding site" evidence="9">
    <location>
        <position position="205"/>
    </location>
    <ligand>
        <name>substrate</name>
    </ligand>
</feature>
<feature type="binding site" evidence="9">
    <location>
        <position position="182"/>
    </location>
    <ligand>
        <name>NADP(+)</name>
        <dbReference type="ChEBI" id="CHEBI:58349"/>
    </ligand>
</feature>
<comment type="function">
    <text evidence="9">Catalyzes the two-step NADP-dependent conversion of GDP-4-dehydro-6-deoxy-D-mannose to GDP-fucose, involving an epimerase and a reductase reaction.</text>
</comment>
<gene>
    <name evidence="9" type="primary">fcl</name>
    <name evidence="11" type="ORF">BECKFW1821C_GA0114237_106211</name>
</gene>
<dbReference type="EMBL" id="CAADFE010000062">
    <property type="protein sequence ID" value="VFJ74412.1"/>
    <property type="molecule type" value="Genomic_DNA"/>
</dbReference>
<dbReference type="GO" id="GO:0070401">
    <property type="term" value="F:NADP+ binding"/>
    <property type="evidence" value="ECO:0007669"/>
    <property type="project" value="UniProtKB-UniRule"/>
</dbReference>
<feature type="binding site" evidence="9">
    <location>
        <begin position="166"/>
        <end position="169"/>
    </location>
    <ligand>
        <name>NADP(+)</name>
        <dbReference type="ChEBI" id="CHEBI:58349"/>
    </ligand>
</feature>
<protein>
    <recommendedName>
        <fullName evidence="3 9">GDP-L-fucose synthase</fullName>
        <ecNumber evidence="3 9">1.1.1.271</ecNumber>
    </recommendedName>
    <alternativeName>
        <fullName evidence="9">GDP-4-keto-6-deoxy-D-mannose-3,5-epimerase-4-reductase</fullName>
    </alternativeName>
</protein>
<feature type="active site" description="Proton donor/acceptor" evidence="9">
    <location>
        <position position="139"/>
    </location>
</feature>
<dbReference type="SUPFAM" id="SSF51735">
    <property type="entry name" value="NAD(P)-binding Rossmann-fold domains"/>
    <property type="match status" value="1"/>
</dbReference>
<feature type="binding site" evidence="9">
    <location>
        <position position="143"/>
    </location>
    <ligand>
        <name>NADP(+)</name>
        <dbReference type="ChEBI" id="CHEBI:58349"/>
    </ligand>
</feature>
<comment type="pathway">
    <text evidence="1 9">Nucleotide-sugar biosynthesis; GDP-L-fucose biosynthesis via de novo pathway; GDP-L-fucose from GDP-alpha-D-mannose: step 2/2.</text>
</comment>
<evidence type="ECO:0000256" key="1">
    <source>
        <dbReference type="ARBA" id="ARBA00004883"/>
    </source>
</evidence>
<evidence type="ECO:0000256" key="7">
    <source>
        <dbReference type="ARBA" id="ARBA00023268"/>
    </source>
</evidence>
<dbReference type="InterPro" id="IPR036291">
    <property type="entry name" value="NAD(P)-bd_dom_sf"/>
</dbReference>
<dbReference type="PANTHER" id="PTHR43238:SF1">
    <property type="entry name" value="GDP-L-FUCOSE SYNTHASE"/>
    <property type="match status" value="1"/>
</dbReference>
<evidence type="ECO:0000256" key="5">
    <source>
        <dbReference type="ARBA" id="ARBA00023002"/>
    </source>
</evidence>
<organism evidence="11">
    <name type="scientific">Candidatus Kentrum sp. FW</name>
    <dbReference type="NCBI Taxonomy" id="2126338"/>
    <lineage>
        <taxon>Bacteria</taxon>
        <taxon>Pseudomonadati</taxon>
        <taxon>Pseudomonadota</taxon>
        <taxon>Gammaproteobacteria</taxon>
        <taxon>Candidatus Kentrum</taxon>
    </lineage>
</organism>
<feature type="binding site" evidence="9">
    <location>
        <position position="190"/>
    </location>
    <ligand>
        <name>substrate</name>
    </ligand>
</feature>
<feature type="site" description="Important for catalytic activity" evidence="9">
    <location>
        <position position="112"/>
    </location>
</feature>
<feature type="site" description="Important for catalytic activity" evidence="9">
    <location>
        <position position="110"/>
    </location>
</feature>
<dbReference type="PANTHER" id="PTHR43238">
    <property type="entry name" value="GDP-L-FUCOSE SYNTHASE"/>
    <property type="match status" value="1"/>
</dbReference>
<dbReference type="GO" id="GO:0050577">
    <property type="term" value="F:GDP-L-fucose synthase activity"/>
    <property type="evidence" value="ECO:0007669"/>
    <property type="project" value="UniProtKB-UniRule"/>
</dbReference>
<dbReference type="Gene3D" id="3.90.25.10">
    <property type="entry name" value="UDP-galactose 4-epimerase, domain 1"/>
    <property type="match status" value="1"/>
</dbReference>
<dbReference type="Gene3D" id="3.40.50.720">
    <property type="entry name" value="NAD(P)-binding Rossmann-like Domain"/>
    <property type="match status" value="1"/>
</dbReference>